<dbReference type="Pfam" id="PF12395">
    <property type="entry name" value="DUF3658"/>
    <property type="match status" value="1"/>
</dbReference>
<comment type="caution">
    <text evidence="2">The sequence shown here is derived from an EMBL/GenBank/DDBJ whole genome shotgun (WGS) entry which is preliminary data.</text>
</comment>
<evidence type="ECO:0000259" key="1">
    <source>
        <dbReference type="Pfam" id="PF12395"/>
    </source>
</evidence>
<organism evidence="2 3">
    <name type="scientific">Methylobacterium cerastii</name>
    <dbReference type="NCBI Taxonomy" id="932741"/>
    <lineage>
        <taxon>Bacteria</taxon>
        <taxon>Pseudomonadati</taxon>
        <taxon>Pseudomonadota</taxon>
        <taxon>Alphaproteobacteria</taxon>
        <taxon>Hyphomicrobiales</taxon>
        <taxon>Methylobacteriaceae</taxon>
        <taxon>Methylobacterium</taxon>
    </lineage>
</organism>
<keyword evidence="3" id="KW-1185">Reference proteome</keyword>
<feature type="domain" description="DUF3658" evidence="1">
    <location>
        <begin position="151"/>
        <end position="261"/>
    </location>
</feature>
<gene>
    <name evidence="2" type="ORF">AFCDBAGC_4598</name>
</gene>
<proteinExistence type="predicted"/>
<sequence>MTCAIETVHVAYGISRADAIRDALRMEGCTERVVALPATLSHGPIDPPDPDTRQAWVRTVLRCAPDDDWREPEEPWAEATTADVYPVYWVCLTDAGEHACFLEFAFRMAVRPFDIVDATGLDFVTRDGVRSPWSLGLMRPEDIVTSGLRERRRPYSEAEAHAASATWARLRAENAPLRIVRDGCLVSAPLTHFDAALVAQGRPEWEIVAGLIGRALHHLSFEVDPPGQCVGDVVLFGRVLALGAEGALDVRGAGPGMRDYEVRLPAIRPHPDRIPG</sequence>
<dbReference type="Proteomes" id="UP001055117">
    <property type="component" value="Unassembled WGS sequence"/>
</dbReference>
<dbReference type="InterPro" id="IPR022123">
    <property type="entry name" value="DUF3658"/>
</dbReference>
<name>A0ABQ4QPQ3_9HYPH</name>
<evidence type="ECO:0000313" key="3">
    <source>
        <dbReference type="Proteomes" id="UP001055117"/>
    </source>
</evidence>
<dbReference type="EMBL" id="BPQG01000087">
    <property type="protein sequence ID" value="GJD46714.1"/>
    <property type="molecule type" value="Genomic_DNA"/>
</dbReference>
<evidence type="ECO:0000313" key="2">
    <source>
        <dbReference type="EMBL" id="GJD46714.1"/>
    </source>
</evidence>
<dbReference type="RefSeq" id="WP_238273040.1">
    <property type="nucleotide sequence ID" value="NZ_BPQG01000087.1"/>
</dbReference>
<reference evidence="2 3" key="1">
    <citation type="journal article" date="2021" name="Front. Microbiol.">
        <title>Comprehensive Comparative Genomics and Phenotyping of Methylobacterium Species.</title>
        <authorList>
            <person name="Alessa O."/>
            <person name="Ogura Y."/>
            <person name="Fujitani Y."/>
            <person name="Takami H."/>
            <person name="Hayashi T."/>
            <person name="Sahin N."/>
            <person name="Tani A."/>
        </authorList>
    </citation>
    <scope>NUCLEOTIDE SEQUENCE [LARGE SCALE GENOMIC DNA]</scope>
    <source>
        <strain evidence="2 3">DSM 23679</strain>
    </source>
</reference>
<protein>
    <recommendedName>
        <fullName evidence="1">DUF3658 domain-containing protein</fullName>
    </recommendedName>
</protein>
<accession>A0ABQ4QPQ3</accession>